<name>A0ABR5AM77_9BACL</name>
<reference evidence="2 3" key="1">
    <citation type="submission" date="2014-12" db="EMBL/GenBank/DDBJ databases">
        <title>Draft genome sequence of Paenibacillus kamchatkensis strain B-2647.</title>
        <authorList>
            <person name="Karlyshev A.V."/>
            <person name="Kudryashova E.B."/>
        </authorList>
    </citation>
    <scope>NUCLEOTIDE SEQUENCE [LARGE SCALE GENOMIC DNA]</scope>
    <source>
        <strain evidence="2 3">VKM B-2647</strain>
    </source>
</reference>
<sequence length="161" mass="18901">MNMNALIEASVWVISVLLLLIFVPRANVREAWISYIFLQLPTWFFGLAAVQWGLIIYPSRFFDKAVSTSFTYEFLALPVISAVFNLHYPKTRSFWPKIVYILAFPTILTLVEVILERNTLLVAYIKWTGYYSWITIAFTLLLGYWFYKWFAFGSLHSFGKR</sequence>
<dbReference type="Proteomes" id="UP000031967">
    <property type="component" value="Unassembled WGS sequence"/>
</dbReference>
<dbReference type="NCBIfam" id="NF041644">
    <property type="entry name" value="CBO0543_fam"/>
    <property type="match status" value="1"/>
</dbReference>
<organism evidence="2 3">
    <name type="scientific">Gordoniibacillus kamchatkensis</name>
    <dbReference type="NCBI Taxonomy" id="1590651"/>
    <lineage>
        <taxon>Bacteria</taxon>
        <taxon>Bacillati</taxon>
        <taxon>Bacillota</taxon>
        <taxon>Bacilli</taxon>
        <taxon>Bacillales</taxon>
        <taxon>Paenibacillaceae</taxon>
        <taxon>Gordoniibacillus</taxon>
    </lineage>
</organism>
<evidence type="ECO:0000313" key="2">
    <source>
        <dbReference type="EMBL" id="KIL42133.1"/>
    </source>
</evidence>
<proteinExistence type="predicted"/>
<feature type="transmembrane region" description="Helical" evidence="1">
    <location>
        <begin position="6"/>
        <end position="23"/>
    </location>
</feature>
<feature type="transmembrane region" description="Helical" evidence="1">
    <location>
        <begin position="69"/>
        <end position="86"/>
    </location>
</feature>
<keyword evidence="1" id="KW-1133">Transmembrane helix</keyword>
<comment type="caution">
    <text evidence="2">The sequence shown here is derived from an EMBL/GenBank/DDBJ whole genome shotgun (WGS) entry which is preliminary data.</text>
</comment>
<keyword evidence="1" id="KW-0472">Membrane</keyword>
<evidence type="ECO:0000313" key="3">
    <source>
        <dbReference type="Proteomes" id="UP000031967"/>
    </source>
</evidence>
<feature type="transmembrane region" description="Helical" evidence="1">
    <location>
        <begin position="35"/>
        <end position="57"/>
    </location>
</feature>
<protein>
    <submittedName>
        <fullName evidence="2">Uncharacterized protein</fullName>
    </submittedName>
</protein>
<feature type="transmembrane region" description="Helical" evidence="1">
    <location>
        <begin position="127"/>
        <end position="147"/>
    </location>
</feature>
<gene>
    <name evidence="2" type="ORF">SD70_02885</name>
</gene>
<evidence type="ECO:0000256" key="1">
    <source>
        <dbReference type="SAM" id="Phobius"/>
    </source>
</evidence>
<dbReference type="InterPro" id="IPR048147">
    <property type="entry name" value="CBO0543-like"/>
</dbReference>
<keyword evidence="3" id="KW-1185">Reference proteome</keyword>
<feature type="transmembrane region" description="Helical" evidence="1">
    <location>
        <begin position="98"/>
        <end position="115"/>
    </location>
</feature>
<dbReference type="EMBL" id="JXAK01000003">
    <property type="protein sequence ID" value="KIL42133.1"/>
    <property type="molecule type" value="Genomic_DNA"/>
</dbReference>
<keyword evidence="1" id="KW-0812">Transmembrane</keyword>
<accession>A0ABR5AM77</accession>